<protein>
    <submittedName>
        <fullName evidence="2">Uncharacterized protein</fullName>
    </submittedName>
</protein>
<dbReference type="GeneID" id="70136091"/>
<feature type="transmembrane region" description="Helical" evidence="1">
    <location>
        <begin position="63"/>
        <end position="84"/>
    </location>
</feature>
<name>A0A9P8UQ11_9PEZI</name>
<gene>
    <name evidence="2" type="ORF">BKA67DRAFT_657976</name>
</gene>
<dbReference type="RefSeq" id="XP_045960355.1">
    <property type="nucleotide sequence ID" value="XM_046107200.1"/>
</dbReference>
<comment type="caution">
    <text evidence="2">The sequence shown here is derived from an EMBL/GenBank/DDBJ whole genome shotgun (WGS) entry which is preliminary data.</text>
</comment>
<keyword evidence="1" id="KW-1133">Transmembrane helix</keyword>
<sequence>MGALIKDSARHLIMSDNSTSQVTPSGFQGLVPPSRANDSAPARSLKANAGRAFGSPYRHGSRLLIIAAELAVLLLWLVPLLVIVSRPRGQFTVLDSVQRAAPESAEEDRARVAFFIIFYCALLVVVTSSVPFALTAIYYFSDEKNGKVAGRWLDKVVAGKTSEKAWY</sequence>
<evidence type="ECO:0000313" key="2">
    <source>
        <dbReference type="EMBL" id="KAH6656090.1"/>
    </source>
</evidence>
<keyword evidence="1" id="KW-0812">Transmembrane</keyword>
<evidence type="ECO:0000256" key="1">
    <source>
        <dbReference type="SAM" id="Phobius"/>
    </source>
</evidence>
<dbReference type="AlphaFoldDB" id="A0A9P8UQ11"/>
<proteinExistence type="predicted"/>
<accession>A0A9P8UQ11</accession>
<organism evidence="2 3">
    <name type="scientific">Truncatella angustata</name>
    <dbReference type="NCBI Taxonomy" id="152316"/>
    <lineage>
        <taxon>Eukaryota</taxon>
        <taxon>Fungi</taxon>
        <taxon>Dikarya</taxon>
        <taxon>Ascomycota</taxon>
        <taxon>Pezizomycotina</taxon>
        <taxon>Sordariomycetes</taxon>
        <taxon>Xylariomycetidae</taxon>
        <taxon>Amphisphaeriales</taxon>
        <taxon>Sporocadaceae</taxon>
        <taxon>Truncatella</taxon>
    </lineage>
</organism>
<feature type="transmembrane region" description="Helical" evidence="1">
    <location>
        <begin position="112"/>
        <end position="140"/>
    </location>
</feature>
<evidence type="ECO:0000313" key="3">
    <source>
        <dbReference type="Proteomes" id="UP000758603"/>
    </source>
</evidence>
<reference evidence="2" key="1">
    <citation type="journal article" date="2021" name="Nat. Commun.">
        <title>Genetic determinants of endophytism in the Arabidopsis root mycobiome.</title>
        <authorList>
            <person name="Mesny F."/>
            <person name="Miyauchi S."/>
            <person name="Thiergart T."/>
            <person name="Pickel B."/>
            <person name="Atanasova L."/>
            <person name="Karlsson M."/>
            <person name="Huettel B."/>
            <person name="Barry K.W."/>
            <person name="Haridas S."/>
            <person name="Chen C."/>
            <person name="Bauer D."/>
            <person name="Andreopoulos W."/>
            <person name="Pangilinan J."/>
            <person name="LaButti K."/>
            <person name="Riley R."/>
            <person name="Lipzen A."/>
            <person name="Clum A."/>
            <person name="Drula E."/>
            <person name="Henrissat B."/>
            <person name="Kohler A."/>
            <person name="Grigoriev I.V."/>
            <person name="Martin F.M."/>
            <person name="Hacquard S."/>
        </authorList>
    </citation>
    <scope>NUCLEOTIDE SEQUENCE</scope>
    <source>
        <strain evidence="2">MPI-SDFR-AT-0073</strain>
    </source>
</reference>
<keyword evidence="3" id="KW-1185">Reference proteome</keyword>
<dbReference type="Proteomes" id="UP000758603">
    <property type="component" value="Unassembled WGS sequence"/>
</dbReference>
<dbReference type="EMBL" id="JAGPXC010000003">
    <property type="protein sequence ID" value="KAH6656090.1"/>
    <property type="molecule type" value="Genomic_DNA"/>
</dbReference>
<keyword evidence="1" id="KW-0472">Membrane</keyword>